<dbReference type="InterPro" id="IPR005467">
    <property type="entry name" value="His_kinase_dom"/>
</dbReference>
<keyword evidence="5" id="KW-0808">Transferase</keyword>
<name>A0A1H0QRT0_MICTS</name>
<dbReference type="GO" id="GO:0000160">
    <property type="term" value="P:phosphorelay signal transduction system"/>
    <property type="evidence" value="ECO:0007669"/>
    <property type="project" value="UniProtKB-KW"/>
</dbReference>
<evidence type="ECO:0000256" key="1">
    <source>
        <dbReference type="ARBA" id="ARBA00000085"/>
    </source>
</evidence>
<evidence type="ECO:0000256" key="5">
    <source>
        <dbReference type="ARBA" id="ARBA00022679"/>
    </source>
</evidence>
<dbReference type="PANTHER" id="PTHR44936">
    <property type="entry name" value="SENSOR PROTEIN CREC"/>
    <property type="match status" value="1"/>
</dbReference>
<evidence type="ECO:0000256" key="4">
    <source>
        <dbReference type="ARBA" id="ARBA00022475"/>
    </source>
</evidence>
<evidence type="ECO:0000256" key="13">
    <source>
        <dbReference type="SAM" id="Phobius"/>
    </source>
</evidence>
<dbReference type="PRINTS" id="PR00344">
    <property type="entry name" value="BCTRLSENSOR"/>
</dbReference>
<protein>
    <recommendedName>
        <fullName evidence="3">histidine kinase</fullName>
        <ecNumber evidence="3">2.7.13.3</ecNumber>
    </recommendedName>
</protein>
<feature type="transmembrane region" description="Helical" evidence="13">
    <location>
        <begin position="193"/>
        <end position="215"/>
    </location>
</feature>
<evidence type="ECO:0000259" key="14">
    <source>
        <dbReference type="PROSITE" id="PS50109"/>
    </source>
</evidence>
<accession>A0A1H0QRT0</accession>
<evidence type="ECO:0000256" key="11">
    <source>
        <dbReference type="ARBA" id="ARBA00023012"/>
    </source>
</evidence>
<keyword evidence="9" id="KW-0067">ATP-binding</keyword>
<dbReference type="Gene3D" id="3.30.450.20">
    <property type="entry name" value="PAS domain"/>
    <property type="match status" value="1"/>
</dbReference>
<keyword evidence="7" id="KW-0547">Nucleotide-binding</keyword>
<keyword evidence="10 13" id="KW-1133">Transmembrane helix</keyword>
<feature type="domain" description="Histidine kinase" evidence="14">
    <location>
        <begin position="326"/>
        <end position="426"/>
    </location>
</feature>
<reference evidence="15 16" key="1">
    <citation type="submission" date="2016-10" db="EMBL/GenBank/DDBJ databases">
        <authorList>
            <person name="de Groot N.N."/>
        </authorList>
    </citation>
    <scope>NUCLEOTIDE SEQUENCE [LARGE SCALE GENOMIC DNA]</scope>
    <source>
        <strain evidence="15 16">StLB037</strain>
    </source>
</reference>
<organism evidence="15 16">
    <name type="scientific">Microbacterium testaceum (strain StLB037)</name>
    <dbReference type="NCBI Taxonomy" id="979556"/>
    <lineage>
        <taxon>Bacteria</taxon>
        <taxon>Bacillati</taxon>
        <taxon>Actinomycetota</taxon>
        <taxon>Actinomycetes</taxon>
        <taxon>Micrococcales</taxon>
        <taxon>Microbacteriaceae</taxon>
        <taxon>Microbacterium</taxon>
    </lineage>
</organism>
<dbReference type="PROSITE" id="PS50109">
    <property type="entry name" value="HIS_KIN"/>
    <property type="match status" value="1"/>
</dbReference>
<evidence type="ECO:0000256" key="3">
    <source>
        <dbReference type="ARBA" id="ARBA00012438"/>
    </source>
</evidence>
<dbReference type="InterPro" id="IPR003594">
    <property type="entry name" value="HATPase_dom"/>
</dbReference>
<proteinExistence type="predicted"/>
<dbReference type="PANTHER" id="PTHR44936:SF10">
    <property type="entry name" value="SENSOR PROTEIN RSTB"/>
    <property type="match status" value="1"/>
</dbReference>
<dbReference type="SUPFAM" id="SSF55874">
    <property type="entry name" value="ATPase domain of HSP90 chaperone/DNA topoisomerase II/histidine kinase"/>
    <property type="match status" value="1"/>
</dbReference>
<dbReference type="InterPro" id="IPR050980">
    <property type="entry name" value="2C_sensor_his_kinase"/>
</dbReference>
<dbReference type="InterPro" id="IPR029151">
    <property type="entry name" value="Sensor-like_sf"/>
</dbReference>
<evidence type="ECO:0000256" key="8">
    <source>
        <dbReference type="ARBA" id="ARBA00022777"/>
    </source>
</evidence>
<keyword evidence="4" id="KW-1003">Cell membrane</keyword>
<keyword evidence="6 13" id="KW-0812">Transmembrane</keyword>
<evidence type="ECO:0000313" key="16">
    <source>
        <dbReference type="Proteomes" id="UP000186456"/>
    </source>
</evidence>
<dbReference type="Proteomes" id="UP000186456">
    <property type="component" value="Unassembled WGS sequence"/>
</dbReference>
<evidence type="ECO:0000256" key="6">
    <source>
        <dbReference type="ARBA" id="ARBA00022692"/>
    </source>
</evidence>
<dbReference type="InterPro" id="IPR004358">
    <property type="entry name" value="Sig_transdc_His_kin-like_C"/>
</dbReference>
<dbReference type="InterPro" id="IPR033463">
    <property type="entry name" value="sCache_3"/>
</dbReference>
<dbReference type="GO" id="GO:0005886">
    <property type="term" value="C:plasma membrane"/>
    <property type="evidence" value="ECO:0007669"/>
    <property type="project" value="UniProtKB-SubCell"/>
</dbReference>
<keyword evidence="11" id="KW-0902">Two-component regulatory system</keyword>
<dbReference type="InterPro" id="IPR036890">
    <property type="entry name" value="HATPase_C_sf"/>
</dbReference>
<dbReference type="GO" id="GO:0004673">
    <property type="term" value="F:protein histidine kinase activity"/>
    <property type="evidence" value="ECO:0007669"/>
    <property type="project" value="UniProtKB-EC"/>
</dbReference>
<comment type="catalytic activity">
    <reaction evidence="1">
        <text>ATP + protein L-histidine = ADP + protein N-phospho-L-histidine.</text>
        <dbReference type="EC" id="2.7.13.3"/>
    </reaction>
</comment>
<dbReference type="SUPFAM" id="SSF103190">
    <property type="entry name" value="Sensory domain-like"/>
    <property type="match status" value="1"/>
</dbReference>
<gene>
    <name evidence="15" type="ORF">SAMN04487788_2510</name>
</gene>
<sequence length="426" mass="44405">MREYSPALTPRAVRRVLVVLPSVIVLFAVGLTTVIAASVQERRIRDDTVERVYDVASGLAELDDVRLAAASVSRAGTADDLADAGDLSPATAVLQPLADLVERTTGVFYVVITDDEGVRITHPEVTQRGVLVETANASVLAGTPFVGIETGPSGSTVRAKVPISSDGTIVGMVAVGVLESRMLADRDEALGALLPWALGALVAGTLSSSLLAAAIERRFRQADALAAEQEQSTRTMAALREQAHEFGTRLHVLHGLVSHGDTRDALAYIADAAPTLTARPASDTRLGPSVVGASLEALRAEVAALGAHLEVQVERDLPVDETVLVVLANLCRNAAEAGASRVRCTLSQIGDRLHGAVDDDGPGLDANDVERAFSVGHSSKPDVTGTGRGLGLGLVRRAVAERGGEVTVSRSAWGGASFSFEMAVPR</sequence>
<keyword evidence="8 15" id="KW-0418">Kinase</keyword>
<dbReference type="Gene3D" id="3.30.565.10">
    <property type="entry name" value="Histidine kinase-like ATPase, C-terminal domain"/>
    <property type="match status" value="1"/>
</dbReference>
<dbReference type="RefSeq" id="WP_256335586.1">
    <property type="nucleotide sequence ID" value="NZ_FNJN01000005.1"/>
</dbReference>
<dbReference type="EC" id="2.7.13.3" evidence="3"/>
<dbReference type="Pfam" id="PF17203">
    <property type="entry name" value="sCache_3_2"/>
    <property type="match status" value="1"/>
</dbReference>
<dbReference type="Pfam" id="PF02518">
    <property type="entry name" value="HATPase_c"/>
    <property type="match status" value="1"/>
</dbReference>
<evidence type="ECO:0000256" key="10">
    <source>
        <dbReference type="ARBA" id="ARBA00022989"/>
    </source>
</evidence>
<evidence type="ECO:0000256" key="2">
    <source>
        <dbReference type="ARBA" id="ARBA00004651"/>
    </source>
</evidence>
<keyword evidence="12 13" id="KW-0472">Membrane</keyword>
<dbReference type="AlphaFoldDB" id="A0A1H0QRT0"/>
<evidence type="ECO:0000256" key="9">
    <source>
        <dbReference type="ARBA" id="ARBA00022840"/>
    </source>
</evidence>
<evidence type="ECO:0000256" key="7">
    <source>
        <dbReference type="ARBA" id="ARBA00022741"/>
    </source>
</evidence>
<evidence type="ECO:0000256" key="12">
    <source>
        <dbReference type="ARBA" id="ARBA00023136"/>
    </source>
</evidence>
<comment type="subcellular location">
    <subcellularLocation>
        <location evidence="2">Cell membrane</location>
        <topology evidence="2">Multi-pass membrane protein</topology>
    </subcellularLocation>
</comment>
<evidence type="ECO:0000313" key="15">
    <source>
        <dbReference type="EMBL" id="SDP19890.1"/>
    </source>
</evidence>
<dbReference type="SMART" id="SM00387">
    <property type="entry name" value="HATPase_c"/>
    <property type="match status" value="1"/>
</dbReference>
<dbReference type="EMBL" id="FNJN01000005">
    <property type="protein sequence ID" value="SDP19890.1"/>
    <property type="molecule type" value="Genomic_DNA"/>
</dbReference>
<dbReference type="GO" id="GO:0005524">
    <property type="term" value="F:ATP binding"/>
    <property type="evidence" value="ECO:0007669"/>
    <property type="project" value="UniProtKB-KW"/>
</dbReference>